<evidence type="ECO:0000256" key="7">
    <source>
        <dbReference type="ARBA" id="ARBA00035120"/>
    </source>
</evidence>
<feature type="transmembrane region" description="Helical" evidence="10">
    <location>
        <begin position="56"/>
        <end position="78"/>
    </location>
</feature>
<dbReference type="Proteomes" id="UP000077519">
    <property type="component" value="Unassembled WGS sequence"/>
</dbReference>
<keyword evidence="4 10" id="KW-1133">Transmembrane helix</keyword>
<feature type="binding site" evidence="10">
    <location>
        <position position="103"/>
    </location>
    <ligand>
        <name>Na(+)</name>
        <dbReference type="ChEBI" id="CHEBI:29101"/>
        <note>structural</note>
    </ligand>
</feature>
<evidence type="ECO:0000256" key="2">
    <source>
        <dbReference type="ARBA" id="ARBA00022475"/>
    </source>
</evidence>
<evidence type="ECO:0000313" key="12">
    <source>
        <dbReference type="Proteomes" id="UP000077519"/>
    </source>
</evidence>
<keyword evidence="6 10" id="KW-0407">Ion channel</keyword>
<dbReference type="HAMAP" id="MF_00454">
    <property type="entry name" value="FluC"/>
    <property type="match status" value="1"/>
</dbReference>
<keyword evidence="10" id="KW-0813">Transport</keyword>
<feature type="binding site" evidence="10">
    <location>
        <position position="100"/>
    </location>
    <ligand>
        <name>Na(+)</name>
        <dbReference type="ChEBI" id="CHEBI:29101"/>
        <note>structural</note>
    </ligand>
</feature>
<evidence type="ECO:0000256" key="8">
    <source>
        <dbReference type="ARBA" id="ARBA00035585"/>
    </source>
</evidence>
<name>A0A177YK95_9NOCA</name>
<reference evidence="11 12" key="1">
    <citation type="submission" date="2016-03" db="EMBL/GenBank/DDBJ databases">
        <title>Genome sequence of Rhodococcus kyotonensis KB10.</title>
        <authorList>
            <person name="Jeong H."/>
            <person name="Hong C.E."/>
            <person name="Jo S.H."/>
            <person name="Park J.M."/>
        </authorList>
    </citation>
    <scope>NUCLEOTIDE SEQUENCE [LARGE SCALE GENOMIC DNA]</scope>
    <source>
        <strain evidence="11 12">KB10</strain>
    </source>
</reference>
<dbReference type="InterPro" id="IPR003691">
    <property type="entry name" value="FluC"/>
</dbReference>
<keyword evidence="12" id="KW-1185">Reference proteome</keyword>
<dbReference type="AlphaFoldDB" id="A0A177YK95"/>
<evidence type="ECO:0000313" key="11">
    <source>
        <dbReference type="EMBL" id="OAK55488.1"/>
    </source>
</evidence>
<evidence type="ECO:0000256" key="9">
    <source>
        <dbReference type="ARBA" id="ARBA00049940"/>
    </source>
</evidence>
<keyword evidence="10" id="KW-0406">Ion transport</keyword>
<dbReference type="GO" id="GO:0140114">
    <property type="term" value="P:cellular detoxification of fluoride"/>
    <property type="evidence" value="ECO:0007669"/>
    <property type="project" value="UniProtKB-UniRule"/>
</dbReference>
<evidence type="ECO:0000256" key="6">
    <source>
        <dbReference type="ARBA" id="ARBA00023303"/>
    </source>
</evidence>
<dbReference type="GO" id="GO:0062054">
    <property type="term" value="F:fluoride channel activity"/>
    <property type="evidence" value="ECO:0007669"/>
    <property type="project" value="UniProtKB-UniRule"/>
</dbReference>
<comment type="subcellular location">
    <subcellularLocation>
        <location evidence="1 10">Cell membrane</location>
        <topology evidence="1 10">Multi-pass membrane protein</topology>
    </subcellularLocation>
</comment>
<evidence type="ECO:0000256" key="1">
    <source>
        <dbReference type="ARBA" id="ARBA00004651"/>
    </source>
</evidence>
<comment type="function">
    <text evidence="9 10">Fluoride-specific ion channel. Important for reducing fluoride concentration in the cell, thus reducing its toxicity.</text>
</comment>
<comment type="activity regulation">
    <text evidence="10">Na(+) is not transported, but it plays an essential structural role and its presence is essential for fluoride channel function.</text>
</comment>
<comment type="caution">
    <text evidence="11">The sequence shown here is derived from an EMBL/GenBank/DDBJ whole genome shotgun (WGS) entry which is preliminary data.</text>
</comment>
<organism evidence="11 12">
    <name type="scientific">Rhodococcoides kyotonense</name>
    <dbReference type="NCBI Taxonomy" id="398843"/>
    <lineage>
        <taxon>Bacteria</taxon>
        <taxon>Bacillati</taxon>
        <taxon>Actinomycetota</taxon>
        <taxon>Actinomycetes</taxon>
        <taxon>Mycobacteriales</taxon>
        <taxon>Nocardiaceae</taxon>
        <taxon>Rhodococcoides</taxon>
    </lineage>
</organism>
<sequence>MPTDPDARRITATAASLRPLHRQPLALLLVFAGGVVGTLARHAIETAVPHRTPDWPVATFAINVVGAFVLGSLLEALARRGPDAGVRQRLRLLAGTGFCGAFTTYSTLALEAVISTRDGHAVTAVLYGIVSVVLGALAAWAGIAVASRRNRGTQ</sequence>
<feature type="transmembrane region" description="Helical" evidence="10">
    <location>
        <begin position="25"/>
        <end position="44"/>
    </location>
</feature>
<evidence type="ECO:0000256" key="10">
    <source>
        <dbReference type="HAMAP-Rule" id="MF_00454"/>
    </source>
</evidence>
<comment type="similarity">
    <text evidence="7 10">Belongs to the fluoride channel Fluc/FEX (TC 1.A.43) family.</text>
</comment>
<evidence type="ECO:0000256" key="4">
    <source>
        <dbReference type="ARBA" id="ARBA00022989"/>
    </source>
</evidence>
<accession>A0A177YK95</accession>
<feature type="transmembrane region" description="Helical" evidence="10">
    <location>
        <begin position="90"/>
        <end position="114"/>
    </location>
</feature>
<evidence type="ECO:0000256" key="5">
    <source>
        <dbReference type="ARBA" id="ARBA00023136"/>
    </source>
</evidence>
<dbReference type="GO" id="GO:0005886">
    <property type="term" value="C:plasma membrane"/>
    <property type="evidence" value="ECO:0007669"/>
    <property type="project" value="UniProtKB-SubCell"/>
</dbReference>
<comment type="catalytic activity">
    <reaction evidence="8">
        <text>fluoride(in) = fluoride(out)</text>
        <dbReference type="Rhea" id="RHEA:76159"/>
        <dbReference type="ChEBI" id="CHEBI:17051"/>
    </reaction>
    <physiologicalReaction direction="left-to-right" evidence="8">
        <dbReference type="Rhea" id="RHEA:76160"/>
    </physiologicalReaction>
</comment>
<feature type="transmembrane region" description="Helical" evidence="10">
    <location>
        <begin position="126"/>
        <end position="146"/>
    </location>
</feature>
<keyword evidence="2 10" id="KW-1003">Cell membrane</keyword>
<dbReference type="Pfam" id="PF02537">
    <property type="entry name" value="CRCB"/>
    <property type="match status" value="1"/>
</dbReference>
<evidence type="ECO:0000256" key="3">
    <source>
        <dbReference type="ARBA" id="ARBA00022692"/>
    </source>
</evidence>
<dbReference type="GO" id="GO:0046872">
    <property type="term" value="F:metal ion binding"/>
    <property type="evidence" value="ECO:0007669"/>
    <property type="project" value="UniProtKB-KW"/>
</dbReference>
<gene>
    <name evidence="10" type="primary">fluC</name>
    <name evidence="10" type="synonym">crcB</name>
    <name evidence="11" type="ORF">A3K89_20120</name>
</gene>
<dbReference type="PANTHER" id="PTHR28259:SF1">
    <property type="entry name" value="FLUORIDE EXPORT PROTEIN 1-RELATED"/>
    <property type="match status" value="1"/>
</dbReference>
<keyword evidence="3 10" id="KW-0812">Transmembrane</keyword>
<protein>
    <recommendedName>
        <fullName evidence="10">Fluoride-specific ion channel FluC</fullName>
    </recommendedName>
</protein>
<keyword evidence="5 10" id="KW-0472">Membrane</keyword>
<dbReference type="PANTHER" id="PTHR28259">
    <property type="entry name" value="FLUORIDE EXPORT PROTEIN 1-RELATED"/>
    <property type="match status" value="1"/>
</dbReference>
<keyword evidence="10" id="KW-0915">Sodium</keyword>
<keyword evidence="10" id="KW-0479">Metal-binding</keyword>
<proteinExistence type="inferred from homology"/>
<dbReference type="EMBL" id="LVHI01000010">
    <property type="protein sequence ID" value="OAK55488.1"/>
    <property type="molecule type" value="Genomic_DNA"/>
</dbReference>